<keyword evidence="2" id="KW-1185">Reference proteome</keyword>
<evidence type="ECO:0000313" key="2">
    <source>
        <dbReference type="Proteomes" id="UP000504606"/>
    </source>
</evidence>
<dbReference type="GeneID" id="127750459"/>
<name>A0A9C6X2U5_FRAOC</name>
<dbReference type="Proteomes" id="UP000504606">
    <property type="component" value="Unplaced"/>
</dbReference>
<dbReference type="OrthoDB" id="8047332at2759"/>
<dbReference type="InterPro" id="IPR018289">
    <property type="entry name" value="MULE_transposase_dom"/>
</dbReference>
<dbReference type="KEGG" id="foc:127750459"/>
<gene>
    <name evidence="3" type="primary">LOC127750459</name>
</gene>
<feature type="domain" description="MULE transposase" evidence="1">
    <location>
        <begin position="107"/>
        <end position="198"/>
    </location>
</feature>
<evidence type="ECO:0000313" key="3">
    <source>
        <dbReference type="RefSeq" id="XP_052128123.1"/>
    </source>
</evidence>
<evidence type="ECO:0000259" key="1">
    <source>
        <dbReference type="Pfam" id="PF10551"/>
    </source>
</evidence>
<accession>A0A9C6X2U5</accession>
<protein>
    <submittedName>
        <fullName evidence="3">Uncharacterized protein LOC127750459</fullName>
    </submittedName>
</protein>
<reference evidence="3" key="1">
    <citation type="submission" date="2025-08" db="UniProtKB">
        <authorList>
            <consortium name="RefSeq"/>
        </authorList>
    </citation>
    <scope>IDENTIFICATION</scope>
    <source>
        <tissue evidence="3">Whole organism</tissue>
    </source>
</reference>
<dbReference type="RefSeq" id="XP_052128123.1">
    <property type="nucleotide sequence ID" value="XM_052272163.1"/>
</dbReference>
<dbReference type="Pfam" id="PF10551">
    <property type="entry name" value="MULE"/>
    <property type="match status" value="1"/>
</dbReference>
<organism evidence="2 3">
    <name type="scientific">Frankliniella occidentalis</name>
    <name type="common">Western flower thrips</name>
    <name type="synonym">Euthrips occidentalis</name>
    <dbReference type="NCBI Taxonomy" id="133901"/>
    <lineage>
        <taxon>Eukaryota</taxon>
        <taxon>Metazoa</taxon>
        <taxon>Ecdysozoa</taxon>
        <taxon>Arthropoda</taxon>
        <taxon>Hexapoda</taxon>
        <taxon>Insecta</taxon>
        <taxon>Pterygota</taxon>
        <taxon>Neoptera</taxon>
        <taxon>Paraneoptera</taxon>
        <taxon>Thysanoptera</taxon>
        <taxon>Terebrantia</taxon>
        <taxon>Thripoidea</taxon>
        <taxon>Thripidae</taxon>
        <taxon>Frankliniella</taxon>
    </lineage>
</organism>
<proteinExistence type="predicted"/>
<dbReference type="AlphaFoldDB" id="A0A9C6X2U5"/>
<sequence length="411" mass="47179">MRVLPRSSPILTIFNCFSLQNPYLREYFTLKSLQNHVQYERSKRYPPTPRFVQEAATLLTNPDNGYLARTVDDQDEFFQGQVGAPGEESLVFASRRLLAMIQRDDVVQGDDTYKIRPYLNKSRHVFIVSLYSYGQMFPIAYAVMTKGTTTAYAAVLNKLKELGLRPQAVVTDWDDAQRGAWKEVFPRIELWGCYFHFLRAIYRKAKKKSLASYLSDPDMSQGEVARILRMCAAIPRLSAGDIEEGYNRIWKMARDLPGVPDNVAKKLMSFLRYFKREWVSKPEEVTIKGRHVHTTSGQEGLHKWLNTCLNNMDRPSFWKFMGIIRRDEHKSYYELNGIAVTGHKTGTMSGKRQKTKNFNSRGLKFDADIIEATKCFVANQSITSFLTLAAAGVREAMHFISQFGDDVELPE</sequence>